<dbReference type="GO" id="GO:0009279">
    <property type="term" value="C:cell outer membrane"/>
    <property type="evidence" value="ECO:0007669"/>
    <property type="project" value="UniProtKB-SubCell"/>
</dbReference>
<keyword evidence="4 10" id="KW-0812">Transmembrane</keyword>
<dbReference type="GO" id="GO:0015889">
    <property type="term" value="P:cobalamin transport"/>
    <property type="evidence" value="ECO:0007669"/>
    <property type="project" value="TreeGrafter"/>
</dbReference>
<dbReference type="InterPro" id="IPR036942">
    <property type="entry name" value="Beta-barrel_TonB_sf"/>
</dbReference>
<keyword evidence="5 12" id="KW-0732">Signal</keyword>
<dbReference type="KEGG" id="sted:SPTER_02270"/>
<keyword evidence="2 10" id="KW-0813">Transport</keyword>
<dbReference type="InterPro" id="IPR000531">
    <property type="entry name" value="Beta-barrel_TonB"/>
</dbReference>
<dbReference type="Pfam" id="PF00593">
    <property type="entry name" value="TonB_dep_Rec_b-barrel"/>
    <property type="match status" value="1"/>
</dbReference>
<protein>
    <submittedName>
        <fullName evidence="15">Colicin I receptor</fullName>
    </submittedName>
</protein>
<keyword evidence="3 10" id="KW-1134">Transmembrane beta strand</keyword>
<dbReference type="PANTHER" id="PTHR30069:SF53">
    <property type="entry name" value="COLICIN I RECEPTOR-RELATED"/>
    <property type="match status" value="1"/>
</dbReference>
<reference evidence="15 16" key="1">
    <citation type="submission" date="2019-02" db="EMBL/GenBank/DDBJ databases">
        <title>Closed genome of Sporomusa termitida DSM 4440.</title>
        <authorList>
            <person name="Poehlein A."/>
            <person name="Daniel R."/>
        </authorList>
    </citation>
    <scope>NUCLEOTIDE SEQUENCE [LARGE SCALE GENOMIC DNA]</scope>
    <source>
        <strain evidence="15 16">DSM 4440</strain>
    </source>
</reference>
<gene>
    <name evidence="15" type="primary">cirA_1</name>
    <name evidence="15" type="ORF">SPTER_02270</name>
</gene>
<name>A0A517DNZ0_9FIRM</name>
<evidence type="ECO:0000256" key="8">
    <source>
        <dbReference type="ARBA" id="ARBA00023136"/>
    </source>
</evidence>
<evidence type="ECO:0000256" key="7">
    <source>
        <dbReference type="ARBA" id="ARBA00023077"/>
    </source>
</evidence>
<dbReference type="Gene3D" id="2.40.170.20">
    <property type="entry name" value="TonB-dependent receptor, beta-barrel domain"/>
    <property type="match status" value="1"/>
</dbReference>
<proteinExistence type="inferred from homology"/>
<dbReference type="Gene3D" id="2.170.130.10">
    <property type="entry name" value="TonB-dependent receptor, plug domain"/>
    <property type="match status" value="1"/>
</dbReference>
<keyword evidence="9 10" id="KW-0998">Cell outer membrane</keyword>
<keyword evidence="16" id="KW-1185">Reference proteome</keyword>
<dbReference type="Pfam" id="PF07715">
    <property type="entry name" value="Plug"/>
    <property type="match status" value="1"/>
</dbReference>
<dbReference type="AlphaFoldDB" id="A0A517DNZ0"/>
<evidence type="ECO:0000256" key="4">
    <source>
        <dbReference type="ARBA" id="ARBA00022692"/>
    </source>
</evidence>
<evidence type="ECO:0000256" key="5">
    <source>
        <dbReference type="ARBA" id="ARBA00022729"/>
    </source>
</evidence>
<dbReference type="PANTHER" id="PTHR30069">
    <property type="entry name" value="TONB-DEPENDENT OUTER MEMBRANE RECEPTOR"/>
    <property type="match status" value="1"/>
</dbReference>
<accession>A0A517DNZ0</accession>
<evidence type="ECO:0000313" key="16">
    <source>
        <dbReference type="Proteomes" id="UP000320776"/>
    </source>
</evidence>
<dbReference type="GO" id="GO:0006811">
    <property type="term" value="P:monoatomic ion transport"/>
    <property type="evidence" value="ECO:0007669"/>
    <property type="project" value="UniProtKB-KW"/>
</dbReference>
<evidence type="ECO:0000256" key="3">
    <source>
        <dbReference type="ARBA" id="ARBA00022452"/>
    </source>
</evidence>
<evidence type="ECO:0000313" key="15">
    <source>
        <dbReference type="EMBL" id="QDR78976.1"/>
    </source>
</evidence>
<evidence type="ECO:0000256" key="9">
    <source>
        <dbReference type="ARBA" id="ARBA00023237"/>
    </source>
</evidence>
<evidence type="ECO:0000256" key="12">
    <source>
        <dbReference type="SAM" id="SignalP"/>
    </source>
</evidence>
<dbReference type="CDD" id="cd01347">
    <property type="entry name" value="ligand_gated_channel"/>
    <property type="match status" value="1"/>
</dbReference>
<keyword evidence="7 11" id="KW-0798">TonB box</keyword>
<comment type="subcellular location">
    <subcellularLocation>
        <location evidence="1 10">Cell outer membrane</location>
        <topology evidence="1 10">Multi-pass membrane protein</topology>
    </subcellularLocation>
</comment>
<evidence type="ECO:0000259" key="14">
    <source>
        <dbReference type="Pfam" id="PF07715"/>
    </source>
</evidence>
<evidence type="ECO:0000256" key="6">
    <source>
        <dbReference type="ARBA" id="ARBA00023065"/>
    </source>
</evidence>
<evidence type="ECO:0000259" key="13">
    <source>
        <dbReference type="Pfam" id="PF00593"/>
    </source>
</evidence>
<dbReference type="InterPro" id="IPR037066">
    <property type="entry name" value="Plug_dom_sf"/>
</dbReference>
<dbReference type="InterPro" id="IPR039426">
    <property type="entry name" value="TonB-dep_rcpt-like"/>
</dbReference>
<dbReference type="SUPFAM" id="SSF56935">
    <property type="entry name" value="Porins"/>
    <property type="match status" value="1"/>
</dbReference>
<dbReference type="InterPro" id="IPR012910">
    <property type="entry name" value="Plug_dom"/>
</dbReference>
<dbReference type="Proteomes" id="UP000320776">
    <property type="component" value="Chromosome"/>
</dbReference>
<feature type="signal peptide" evidence="12">
    <location>
        <begin position="1"/>
        <end position="28"/>
    </location>
</feature>
<keyword evidence="15" id="KW-0675">Receptor</keyword>
<evidence type="ECO:0000256" key="11">
    <source>
        <dbReference type="RuleBase" id="RU003357"/>
    </source>
</evidence>
<dbReference type="PROSITE" id="PS52016">
    <property type="entry name" value="TONB_DEPENDENT_REC_3"/>
    <property type="match status" value="1"/>
</dbReference>
<organism evidence="15 16">
    <name type="scientific">Sporomusa termitida</name>
    <dbReference type="NCBI Taxonomy" id="2377"/>
    <lineage>
        <taxon>Bacteria</taxon>
        <taxon>Bacillati</taxon>
        <taxon>Bacillota</taxon>
        <taxon>Negativicutes</taxon>
        <taxon>Selenomonadales</taxon>
        <taxon>Sporomusaceae</taxon>
        <taxon>Sporomusa</taxon>
    </lineage>
</organism>
<dbReference type="RefSeq" id="WP_246105435.1">
    <property type="nucleotide sequence ID" value="NZ_CP036259.1"/>
</dbReference>
<feature type="domain" description="TonB-dependent receptor-like beta-barrel" evidence="13">
    <location>
        <begin position="244"/>
        <end position="609"/>
    </location>
</feature>
<evidence type="ECO:0000256" key="2">
    <source>
        <dbReference type="ARBA" id="ARBA00022448"/>
    </source>
</evidence>
<evidence type="ECO:0000256" key="10">
    <source>
        <dbReference type="PROSITE-ProRule" id="PRU01360"/>
    </source>
</evidence>
<comment type="similarity">
    <text evidence="10 11">Belongs to the TonB-dependent receptor family.</text>
</comment>
<evidence type="ECO:0000256" key="1">
    <source>
        <dbReference type="ARBA" id="ARBA00004571"/>
    </source>
</evidence>
<feature type="domain" description="TonB-dependent receptor plug" evidence="14">
    <location>
        <begin position="52"/>
        <end position="157"/>
    </location>
</feature>
<feature type="chain" id="PRO_5021779436" evidence="12">
    <location>
        <begin position="29"/>
        <end position="642"/>
    </location>
</feature>
<keyword evidence="6" id="KW-0406">Ion transport</keyword>
<sequence length="642" mass="71714">MINSKRKKIVCSLLSSAVLFSMTGPAAAAEAEQEYHFAEYVVTANRMPVKTTEVAANVTVITGETIEKGGFTRISDVLRDNNINTGSTSFGSFPVLNGDDRVLVLVDGRKMNWPHLMFSGNDHVINIDGISVKNIERIEILRGPGSSLYGSDAVGGVVNIITKKAEGNRTSIAAEFGNWGFKRYNLTTEGQTDDISYFLTAEQKKRNNFEYKEANTGKTKTHAASQLDQDLVTLRLDKELGAGRDLSLQWEHTNDQTGFGAALTETGSAANPEGRQDLTSNNIALTYRWNQDSGTGNFLRVYRNTSTGTLYKSLVKSDGVSPYTYDLYANGAEWQQSWKLSDKQTLVGGVSWLQEHLDDQDTINRGVTTKSVFLENSWRLPDKWLLTAGTRYDDQSIVGANTTSRLSINRELNDTTNIYASWGQYVRNPTVAQLFSNTTFWVGNPRLKPEEGHTVTVGVNTELGDGTKLQTSVYSSRLKNAIQWKGFWPLPDPGYYENIDREKRQGLDITLSKTLSPQWDVTAGYAYARIKTTADSPSGYKNDPKNSQPNGYHLGFNYNQDKWDAGLTLRAATNRSLEKFTSKSYLTMDMTVNYQVTPTTRIYANAYNLTNESYELIGNIWYQPGSYPMAGRNFFIGMEHRM</sequence>
<dbReference type="EMBL" id="CP036259">
    <property type="protein sequence ID" value="QDR78976.1"/>
    <property type="molecule type" value="Genomic_DNA"/>
</dbReference>
<keyword evidence="8 10" id="KW-0472">Membrane</keyword>